<dbReference type="InterPro" id="IPR015421">
    <property type="entry name" value="PyrdxlP-dep_Trfase_major"/>
</dbReference>
<keyword evidence="4 5" id="KW-0663">Pyridoxal phosphate</keyword>
<dbReference type="InterPro" id="IPR050103">
    <property type="entry name" value="Class-III_PLP-dep_AT"/>
</dbReference>
<dbReference type="AlphaFoldDB" id="A0A5C6CGZ5"/>
<evidence type="ECO:0000256" key="3">
    <source>
        <dbReference type="ARBA" id="ARBA00022679"/>
    </source>
</evidence>
<protein>
    <submittedName>
        <fullName evidence="6">Acetylornithine aminotransferase</fullName>
        <ecNumber evidence="6">2.6.1.11</ecNumber>
    </submittedName>
</protein>
<organism evidence="6 7">
    <name type="scientific">Novipirellula galeiformis</name>
    <dbReference type="NCBI Taxonomy" id="2528004"/>
    <lineage>
        <taxon>Bacteria</taxon>
        <taxon>Pseudomonadati</taxon>
        <taxon>Planctomycetota</taxon>
        <taxon>Planctomycetia</taxon>
        <taxon>Pirellulales</taxon>
        <taxon>Pirellulaceae</taxon>
        <taxon>Novipirellula</taxon>
    </lineage>
</organism>
<dbReference type="PANTHER" id="PTHR11986:SF79">
    <property type="entry name" value="ACETYLORNITHINE AMINOTRANSFERASE, MITOCHONDRIAL"/>
    <property type="match status" value="1"/>
</dbReference>
<comment type="similarity">
    <text evidence="5">Belongs to the class-III pyridoxal-phosphate-dependent aminotransferase family.</text>
</comment>
<reference evidence="6 7" key="1">
    <citation type="submission" date="2019-02" db="EMBL/GenBank/DDBJ databases">
        <title>Deep-cultivation of Planctomycetes and their phenomic and genomic characterization uncovers novel biology.</title>
        <authorList>
            <person name="Wiegand S."/>
            <person name="Jogler M."/>
            <person name="Boedeker C."/>
            <person name="Pinto D."/>
            <person name="Vollmers J."/>
            <person name="Rivas-Marin E."/>
            <person name="Kohn T."/>
            <person name="Peeters S.H."/>
            <person name="Heuer A."/>
            <person name="Rast P."/>
            <person name="Oberbeckmann S."/>
            <person name="Bunk B."/>
            <person name="Jeske O."/>
            <person name="Meyerdierks A."/>
            <person name="Storesund J.E."/>
            <person name="Kallscheuer N."/>
            <person name="Luecker S."/>
            <person name="Lage O.M."/>
            <person name="Pohl T."/>
            <person name="Merkel B.J."/>
            <person name="Hornburger P."/>
            <person name="Mueller R.-W."/>
            <person name="Bruemmer F."/>
            <person name="Labrenz M."/>
            <person name="Spormann A.M."/>
            <person name="Op Den Camp H."/>
            <person name="Overmann J."/>
            <person name="Amann R."/>
            <person name="Jetten M.S.M."/>
            <person name="Mascher T."/>
            <person name="Medema M.H."/>
            <person name="Devos D.P."/>
            <person name="Kaster A.-K."/>
            <person name="Ovreas L."/>
            <person name="Rohde M."/>
            <person name="Galperin M.Y."/>
            <person name="Jogler C."/>
        </authorList>
    </citation>
    <scope>NUCLEOTIDE SEQUENCE [LARGE SCALE GENOMIC DNA]</scope>
    <source>
        <strain evidence="6 7">Pla52o</strain>
    </source>
</reference>
<keyword evidence="2 6" id="KW-0032">Aminotransferase</keyword>
<keyword evidence="7" id="KW-1185">Reference proteome</keyword>
<dbReference type="Gene3D" id="3.40.640.10">
    <property type="entry name" value="Type I PLP-dependent aspartate aminotransferase-like (Major domain)"/>
    <property type="match status" value="1"/>
</dbReference>
<evidence type="ECO:0000256" key="2">
    <source>
        <dbReference type="ARBA" id="ARBA00022576"/>
    </source>
</evidence>
<sequence>MSEPSKSNGQAPIDGIRRVDALGHPWVDALAGRASAVGFSCPTVIDAISQSAHVYLGDASAALDIADNQVADNKAADDEPTELASALASLLESSGNSDSIAADSLLLFPAADLAIEAMIAFARKRNSEASYRTIAIAGSDHGRTALCRSASGQPHLHSGFGPMVAGFDHVKPNDLKALEAAIDDSTASVLLSPVNLANGARSIDGDYLRGVRQLCDQHDLVLLMDEARLCFGATGSCFTFASLADVAVDGIVVAGGLFAGLPGGMLIASERLTGRPIHQSTDYPIQSNVVTAMLQALGRLELPGAASELGQEFAVAVAEAIAGFEFIRDIHVTGMTLGIETDLAAAEIVSVAATNGLRIEASGEAAILLQPSLNLSPEDRESLLSLLLETMNAIEQRSKDLAV</sequence>
<evidence type="ECO:0000256" key="5">
    <source>
        <dbReference type="RuleBase" id="RU003560"/>
    </source>
</evidence>
<evidence type="ECO:0000256" key="4">
    <source>
        <dbReference type="ARBA" id="ARBA00022898"/>
    </source>
</evidence>
<accession>A0A5C6CGZ5</accession>
<dbReference type="GO" id="GO:0042802">
    <property type="term" value="F:identical protein binding"/>
    <property type="evidence" value="ECO:0007669"/>
    <property type="project" value="TreeGrafter"/>
</dbReference>
<dbReference type="InterPro" id="IPR005814">
    <property type="entry name" value="Aminotrans_3"/>
</dbReference>
<dbReference type="RefSeq" id="WP_146594222.1">
    <property type="nucleotide sequence ID" value="NZ_SJPT01000003.1"/>
</dbReference>
<dbReference type="PANTHER" id="PTHR11986">
    <property type="entry name" value="AMINOTRANSFERASE CLASS III"/>
    <property type="match status" value="1"/>
</dbReference>
<comment type="cofactor">
    <cofactor evidence="1">
        <name>pyridoxal 5'-phosphate</name>
        <dbReference type="ChEBI" id="CHEBI:597326"/>
    </cofactor>
</comment>
<dbReference type="EC" id="2.6.1.11" evidence="6"/>
<dbReference type="InterPro" id="IPR015422">
    <property type="entry name" value="PyrdxlP-dep_Trfase_small"/>
</dbReference>
<dbReference type="GO" id="GO:0030170">
    <property type="term" value="F:pyridoxal phosphate binding"/>
    <property type="evidence" value="ECO:0007669"/>
    <property type="project" value="InterPro"/>
</dbReference>
<dbReference type="Pfam" id="PF00202">
    <property type="entry name" value="Aminotran_3"/>
    <property type="match status" value="1"/>
</dbReference>
<dbReference type="SUPFAM" id="SSF53383">
    <property type="entry name" value="PLP-dependent transferases"/>
    <property type="match status" value="1"/>
</dbReference>
<evidence type="ECO:0000256" key="1">
    <source>
        <dbReference type="ARBA" id="ARBA00001933"/>
    </source>
</evidence>
<dbReference type="InterPro" id="IPR015424">
    <property type="entry name" value="PyrdxlP-dep_Trfase"/>
</dbReference>
<evidence type="ECO:0000313" key="7">
    <source>
        <dbReference type="Proteomes" id="UP000316304"/>
    </source>
</evidence>
<dbReference type="Gene3D" id="3.90.1150.10">
    <property type="entry name" value="Aspartate Aminotransferase, domain 1"/>
    <property type="match status" value="1"/>
</dbReference>
<proteinExistence type="inferred from homology"/>
<keyword evidence="3 6" id="KW-0808">Transferase</keyword>
<evidence type="ECO:0000313" key="6">
    <source>
        <dbReference type="EMBL" id="TWU23940.1"/>
    </source>
</evidence>
<comment type="caution">
    <text evidence="6">The sequence shown here is derived from an EMBL/GenBank/DDBJ whole genome shotgun (WGS) entry which is preliminary data.</text>
</comment>
<dbReference type="EMBL" id="SJPT01000003">
    <property type="protein sequence ID" value="TWU23940.1"/>
    <property type="molecule type" value="Genomic_DNA"/>
</dbReference>
<name>A0A5C6CGZ5_9BACT</name>
<gene>
    <name evidence="6" type="primary">argD_1</name>
    <name evidence="6" type="ORF">Pla52o_18630</name>
</gene>
<dbReference type="OrthoDB" id="9816013at2"/>
<dbReference type="GO" id="GO:0003992">
    <property type="term" value="F:N2-acetyl-L-ornithine:2-oxoglutarate 5-aminotransferase activity"/>
    <property type="evidence" value="ECO:0007669"/>
    <property type="project" value="UniProtKB-EC"/>
</dbReference>
<dbReference type="Proteomes" id="UP000316304">
    <property type="component" value="Unassembled WGS sequence"/>
</dbReference>